<gene>
    <name evidence="1" type="ORF">D9758_011406</name>
</gene>
<dbReference type="AlphaFoldDB" id="A0A8H5FQH7"/>
<comment type="caution">
    <text evidence="1">The sequence shown here is derived from an EMBL/GenBank/DDBJ whole genome shotgun (WGS) entry which is preliminary data.</text>
</comment>
<keyword evidence="2" id="KW-1185">Reference proteome</keyword>
<proteinExistence type="predicted"/>
<dbReference type="EMBL" id="JAACJM010000107">
    <property type="protein sequence ID" value="KAF5345910.1"/>
    <property type="molecule type" value="Genomic_DNA"/>
</dbReference>
<organism evidence="1 2">
    <name type="scientific">Tetrapyrgos nigripes</name>
    <dbReference type="NCBI Taxonomy" id="182062"/>
    <lineage>
        <taxon>Eukaryota</taxon>
        <taxon>Fungi</taxon>
        <taxon>Dikarya</taxon>
        <taxon>Basidiomycota</taxon>
        <taxon>Agaricomycotina</taxon>
        <taxon>Agaricomycetes</taxon>
        <taxon>Agaricomycetidae</taxon>
        <taxon>Agaricales</taxon>
        <taxon>Marasmiineae</taxon>
        <taxon>Marasmiaceae</taxon>
        <taxon>Tetrapyrgos</taxon>
    </lineage>
</organism>
<protein>
    <submittedName>
        <fullName evidence="1">Uncharacterized protein</fullName>
    </submittedName>
</protein>
<evidence type="ECO:0000313" key="1">
    <source>
        <dbReference type="EMBL" id="KAF5345910.1"/>
    </source>
</evidence>
<dbReference type="Proteomes" id="UP000559256">
    <property type="component" value="Unassembled WGS sequence"/>
</dbReference>
<name>A0A8H5FQH7_9AGAR</name>
<reference evidence="1 2" key="1">
    <citation type="journal article" date="2020" name="ISME J.">
        <title>Uncovering the hidden diversity of litter-decomposition mechanisms in mushroom-forming fungi.</title>
        <authorList>
            <person name="Floudas D."/>
            <person name="Bentzer J."/>
            <person name="Ahren D."/>
            <person name="Johansson T."/>
            <person name="Persson P."/>
            <person name="Tunlid A."/>
        </authorList>
    </citation>
    <scope>NUCLEOTIDE SEQUENCE [LARGE SCALE GENOMIC DNA]</scope>
    <source>
        <strain evidence="1 2">CBS 291.85</strain>
    </source>
</reference>
<sequence>MCYDEDTQDNQDMKQDSLPAFTISVTQIAHASQKRPFPAAYNCPCKLQRVDALGDGDNGSFLRRRETLLISTMNNHESKSIWGISGPQIPASLSHRVHFFLHSSVVHQWTAISILVEFGGG</sequence>
<evidence type="ECO:0000313" key="2">
    <source>
        <dbReference type="Proteomes" id="UP000559256"/>
    </source>
</evidence>
<accession>A0A8H5FQH7</accession>